<evidence type="ECO:0000256" key="2">
    <source>
        <dbReference type="ARBA" id="ARBA00022840"/>
    </source>
</evidence>
<comment type="similarity">
    <text evidence="3">Belongs to the CoaE family.</text>
</comment>
<dbReference type="Proteomes" id="UP000283295">
    <property type="component" value="Unassembled WGS sequence"/>
</dbReference>
<keyword evidence="1 3" id="KW-0547">Nucleotide-binding</keyword>
<keyword evidence="3 5" id="KW-0808">Transferase</keyword>
<comment type="caution">
    <text evidence="5">The sequence shown here is derived from an EMBL/GenBank/DDBJ whole genome shotgun (WGS) entry which is preliminary data.</text>
</comment>
<feature type="binding site" evidence="3">
    <location>
        <begin position="11"/>
        <end position="16"/>
    </location>
    <ligand>
        <name>ATP</name>
        <dbReference type="ChEBI" id="CHEBI:30616"/>
    </ligand>
</feature>
<keyword evidence="3 5" id="KW-0418">Kinase</keyword>
<dbReference type="EMBL" id="QRVK01000046">
    <property type="protein sequence ID" value="RGS37240.1"/>
    <property type="molecule type" value="Genomic_DNA"/>
</dbReference>
<accession>A0A3R6CSU5</accession>
<evidence type="ECO:0000256" key="4">
    <source>
        <dbReference type="NCBIfam" id="TIGR00152"/>
    </source>
</evidence>
<dbReference type="GO" id="GO:0005737">
    <property type="term" value="C:cytoplasm"/>
    <property type="evidence" value="ECO:0007669"/>
    <property type="project" value="UniProtKB-SubCell"/>
</dbReference>
<dbReference type="Pfam" id="PF01121">
    <property type="entry name" value="CoaE"/>
    <property type="match status" value="1"/>
</dbReference>
<comment type="catalytic activity">
    <reaction evidence="3">
        <text>3'-dephospho-CoA + ATP = ADP + CoA + H(+)</text>
        <dbReference type="Rhea" id="RHEA:18245"/>
        <dbReference type="ChEBI" id="CHEBI:15378"/>
        <dbReference type="ChEBI" id="CHEBI:30616"/>
        <dbReference type="ChEBI" id="CHEBI:57287"/>
        <dbReference type="ChEBI" id="CHEBI:57328"/>
        <dbReference type="ChEBI" id="CHEBI:456216"/>
        <dbReference type="EC" id="2.7.1.24"/>
    </reaction>
</comment>
<dbReference type="OrthoDB" id="9812943at2"/>
<dbReference type="InterPro" id="IPR027417">
    <property type="entry name" value="P-loop_NTPase"/>
</dbReference>
<comment type="function">
    <text evidence="3">Catalyzes the phosphorylation of the 3'-hydroxyl group of dephosphocoenzyme A to form coenzyme A.</text>
</comment>
<dbReference type="Gene3D" id="3.40.50.300">
    <property type="entry name" value="P-loop containing nucleotide triphosphate hydrolases"/>
    <property type="match status" value="1"/>
</dbReference>
<organism evidence="5 6">
    <name type="scientific">Coprococcus eutactus</name>
    <dbReference type="NCBI Taxonomy" id="33043"/>
    <lineage>
        <taxon>Bacteria</taxon>
        <taxon>Bacillati</taxon>
        <taxon>Bacillota</taxon>
        <taxon>Clostridia</taxon>
        <taxon>Lachnospirales</taxon>
        <taxon>Lachnospiraceae</taxon>
        <taxon>Coprococcus</taxon>
    </lineage>
</organism>
<dbReference type="SUPFAM" id="SSF52540">
    <property type="entry name" value="P-loop containing nucleoside triphosphate hydrolases"/>
    <property type="match status" value="1"/>
</dbReference>
<dbReference type="InterPro" id="IPR001977">
    <property type="entry name" value="Depp_CoAkinase"/>
</dbReference>
<dbReference type="PANTHER" id="PTHR10695:SF46">
    <property type="entry name" value="BIFUNCTIONAL COENZYME A SYNTHASE-RELATED"/>
    <property type="match status" value="1"/>
</dbReference>
<keyword evidence="3" id="KW-0173">Coenzyme A biosynthesis</keyword>
<protein>
    <recommendedName>
        <fullName evidence="3 4">Dephospho-CoA kinase</fullName>
        <ecNumber evidence="3 4">2.7.1.24</ecNumber>
    </recommendedName>
    <alternativeName>
        <fullName evidence="3">Dephosphocoenzyme A kinase</fullName>
    </alternativeName>
</protein>
<dbReference type="GO" id="GO:0015937">
    <property type="term" value="P:coenzyme A biosynthetic process"/>
    <property type="evidence" value="ECO:0007669"/>
    <property type="project" value="UniProtKB-UniRule"/>
</dbReference>
<name>A0A3R6CSU5_9FIRM</name>
<comment type="subcellular location">
    <subcellularLocation>
        <location evidence="3">Cytoplasm</location>
    </subcellularLocation>
</comment>
<sequence>MKIIGITGGIGSGKTAVLNILKSDYGAFVMEADVLAHCLMKPGQMSYNDIVNAFGQDILMEDGAIDRQKLGQVVFNDEEKLKILNSITHPNVKKAILSSIEEKEIAGCDLYVLEAALLIQDGYLDICDEMWFVYADLEKRIERLCMYRGFTRERAAKVIRSQAPDEYYEMNCVKKIDNSGDIDELKKQISIAMQI</sequence>
<keyword evidence="2 3" id="KW-0067">ATP-binding</keyword>
<dbReference type="PANTHER" id="PTHR10695">
    <property type="entry name" value="DEPHOSPHO-COA KINASE-RELATED"/>
    <property type="match status" value="1"/>
</dbReference>
<dbReference type="GO" id="GO:0004140">
    <property type="term" value="F:dephospho-CoA kinase activity"/>
    <property type="evidence" value="ECO:0007669"/>
    <property type="project" value="UniProtKB-UniRule"/>
</dbReference>
<evidence type="ECO:0000256" key="3">
    <source>
        <dbReference type="HAMAP-Rule" id="MF_00376"/>
    </source>
</evidence>
<dbReference type="EC" id="2.7.1.24" evidence="3 4"/>
<evidence type="ECO:0000256" key="1">
    <source>
        <dbReference type="ARBA" id="ARBA00022741"/>
    </source>
</evidence>
<dbReference type="HAMAP" id="MF_00376">
    <property type="entry name" value="Dephospho_CoA_kinase"/>
    <property type="match status" value="1"/>
</dbReference>
<dbReference type="UniPathway" id="UPA00241">
    <property type="reaction ID" value="UER00356"/>
</dbReference>
<dbReference type="CDD" id="cd02022">
    <property type="entry name" value="DPCK"/>
    <property type="match status" value="1"/>
</dbReference>
<dbReference type="GO" id="GO:0005524">
    <property type="term" value="F:ATP binding"/>
    <property type="evidence" value="ECO:0007669"/>
    <property type="project" value="UniProtKB-UniRule"/>
</dbReference>
<comment type="pathway">
    <text evidence="3">Cofactor biosynthesis; coenzyme A biosynthesis; CoA from (R)-pantothenate: step 5/5.</text>
</comment>
<dbReference type="AlphaFoldDB" id="A0A3R6CSU5"/>
<proteinExistence type="inferred from homology"/>
<evidence type="ECO:0000313" key="5">
    <source>
        <dbReference type="EMBL" id="RGS37240.1"/>
    </source>
</evidence>
<evidence type="ECO:0000313" key="6">
    <source>
        <dbReference type="Proteomes" id="UP000283295"/>
    </source>
</evidence>
<reference evidence="5 6" key="1">
    <citation type="submission" date="2018-08" db="EMBL/GenBank/DDBJ databases">
        <title>A genome reference for cultivated species of the human gut microbiota.</title>
        <authorList>
            <person name="Zou Y."/>
            <person name="Xue W."/>
            <person name="Luo G."/>
        </authorList>
    </citation>
    <scope>NUCLEOTIDE SEQUENCE [LARGE SCALE GENOMIC DNA]</scope>
    <source>
        <strain evidence="5 6">AF22-21</strain>
    </source>
</reference>
<gene>
    <name evidence="3" type="primary">coaE</name>
    <name evidence="5" type="ORF">DWX94_12440</name>
</gene>
<dbReference type="PROSITE" id="PS51219">
    <property type="entry name" value="DPCK"/>
    <property type="match status" value="1"/>
</dbReference>
<dbReference type="NCBIfam" id="TIGR00152">
    <property type="entry name" value="dephospho-CoA kinase"/>
    <property type="match status" value="1"/>
</dbReference>
<keyword evidence="3" id="KW-0963">Cytoplasm</keyword>